<keyword evidence="3" id="KW-1185">Reference proteome</keyword>
<reference evidence="3" key="1">
    <citation type="journal article" date="2017" name="Nat. Ecol. Evol.">
        <title>Genome expansion and lineage-specific genetic innovations in the forest pathogenic fungi Armillaria.</title>
        <authorList>
            <person name="Sipos G."/>
            <person name="Prasanna A.N."/>
            <person name="Walter M.C."/>
            <person name="O'Connor E."/>
            <person name="Balint B."/>
            <person name="Krizsan K."/>
            <person name="Kiss B."/>
            <person name="Hess J."/>
            <person name="Varga T."/>
            <person name="Slot J."/>
            <person name="Riley R."/>
            <person name="Boka B."/>
            <person name="Rigling D."/>
            <person name="Barry K."/>
            <person name="Lee J."/>
            <person name="Mihaltcheva S."/>
            <person name="LaButti K."/>
            <person name="Lipzen A."/>
            <person name="Waldron R."/>
            <person name="Moloney N.M."/>
            <person name="Sperisen C."/>
            <person name="Kredics L."/>
            <person name="Vagvoelgyi C."/>
            <person name="Patrignani A."/>
            <person name="Fitzpatrick D."/>
            <person name="Nagy I."/>
            <person name="Doyle S."/>
            <person name="Anderson J.B."/>
            <person name="Grigoriev I.V."/>
            <person name="Gueldener U."/>
            <person name="Muensterkoetter M."/>
            <person name="Nagy L.G."/>
        </authorList>
    </citation>
    <scope>NUCLEOTIDE SEQUENCE [LARGE SCALE GENOMIC DNA]</scope>
    <source>
        <strain evidence="3">Ar21-2</strain>
    </source>
</reference>
<evidence type="ECO:0000256" key="1">
    <source>
        <dbReference type="SAM" id="MobiDB-lite"/>
    </source>
</evidence>
<dbReference type="AlphaFoldDB" id="A0A2H3CCF6"/>
<accession>A0A2H3CCF6</accession>
<feature type="compositionally biased region" description="Polar residues" evidence="1">
    <location>
        <begin position="79"/>
        <end position="89"/>
    </location>
</feature>
<evidence type="ECO:0000313" key="3">
    <source>
        <dbReference type="Proteomes" id="UP000217790"/>
    </source>
</evidence>
<name>A0A2H3CCF6_ARMGA</name>
<proteinExistence type="predicted"/>
<protein>
    <submittedName>
        <fullName evidence="2">Uncharacterized protein</fullName>
    </submittedName>
</protein>
<organism evidence="2 3">
    <name type="scientific">Armillaria gallica</name>
    <name type="common">Bulbous honey fungus</name>
    <name type="synonym">Armillaria bulbosa</name>
    <dbReference type="NCBI Taxonomy" id="47427"/>
    <lineage>
        <taxon>Eukaryota</taxon>
        <taxon>Fungi</taxon>
        <taxon>Dikarya</taxon>
        <taxon>Basidiomycota</taxon>
        <taxon>Agaricomycotina</taxon>
        <taxon>Agaricomycetes</taxon>
        <taxon>Agaricomycetidae</taxon>
        <taxon>Agaricales</taxon>
        <taxon>Marasmiineae</taxon>
        <taxon>Physalacriaceae</taxon>
        <taxon>Armillaria</taxon>
    </lineage>
</organism>
<gene>
    <name evidence="2" type="ORF">ARMGADRAFT_1069402</name>
</gene>
<sequence length="130" mass="15193">MYTRLCTETERGPIFDESKGWLCLRSLRGVRRRLQYQQSQGICATRNSRPHLEDYTMSVPGQRRNSMKWNDAAREENSRSQSLNFSDENTGAEASRHISQRKDTVTKNKKIDDSQRYVTFTPSSSDYYVK</sequence>
<feature type="region of interest" description="Disordered" evidence="1">
    <location>
        <begin position="62"/>
        <end position="109"/>
    </location>
</feature>
<dbReference type="EMBL" id="KZ293772">
    <property type="protein sequence ID" value="PBK79540.1"/>
    <property type="molecule type" value="Genomic_DNA"/>
</dbReference>
<evidence type="ECO:0000313" key="2">
    <source>
        <dbReference type="EMBL" id="PBK79540.1"/>
    </source>
</evidence>
<dbReference type="Proteomes" id="UP000217790">
    <property type="component" value="Unassembled WGS sequence"/>
</dbReference>
<dbReference type="InParanoid" id="A0A2H3CCF6"/>
<feature type="compositionally biased region" description="Basic and acidic residues" evidence="1">
    <location>
        <begin position="94"/>
        <end position="109"/>
    </location>
</feature>